<evidence type="ECO:0008006" key="6">
    <source>
        <dbReference type="Google" id="ProtNLM"/>
    </source>
</evidence>
<evidence type="ECO:0000313" key="5">
    <source>
        <dbReference type="Proteomes" id="UP000282582"/>
    </source>
</evidence>
<name>A0A3M6ZNE2_HORWE</name>
<evidence type="ECO:0000256" key="1">
    <source>
        <dbReference type="SAM" id="SignalP"/>
    </source>
</evidence>
<comment type="caution">
    <text evidence="3">The sequence shown here is derived from an EMBL/GenBank/DDBJ whole genome shotgun (WGS) entry which is preliminary data.</text>
</comment>
<dbReference type="AlphaFoldDB" id="A0A3M6ZNE2"/>
<feature type="chain" id="PRO_5036340459" description="Invertebrate defensins family profile domain-containing protein" evidence="1">
    <location>
        <begin position="21"/>
        <end position="132"/>
    </location>
</feature>
<proteinExistence type="predicted"/>
<gene>
    <name evidence="3" type="ORF">D0868_00130</name>
    <name evidence="2" type="ORF">D0869_08693</name>
</gene>
<dbReference type="EMBL" id="QWIK01000003">
    <property type="protein sequence ID" value="RMY16778.1"/>
    <property type="molecule type" value="Genomic_DNA"/>
</dbReference>
<keyword evidence="1" id="KW-0732">Signal</keyword>
<sequence length="132" mass="14486">MKLITASSVFALAIAALTRAQDSWYMGGDHNVTCVRNPYGHLDCEKGFTEGAMEIDLAELGLDNFDEAAQTDAPLEKRDWECQLGGLGCSAKCYAANYCSSNCDKKDKCHCSCKNIPVWWTSQRCVKSACSK</sequence>
<evidence type="ECO:0000313" key="2">
    <source>
        <dbReference type="EMBL" id="RMX78920.1"/>
    </source>
</evidence>
<dbReference type="Proteomes" id="UP000282582">
    <property type="component" value="Unassembled WGS sequence"/>
</dbReference>
<dbReference type="Proteomes" id="UP000281245">
    <property type="component" value="Unassembled WGS sequence"/>
</dbReference>
<accession>A0A3M6ZNE2</accession>
<reference evidence="4 5" key="1">
    <citation type="journal article" date="2018" name="BMC Genomics">
        <title>Genomic evidence for intraspecific hybridization in a clonal and extremely halotolerant yeast.</title>
        <authorList>
            <person name="Gostincar C."/>
            <person name="Stajich J.E."/>
            <person name="Zupancic J."/>
            <person name="Zalar P."/>
            <person name="Gunde-Cimerman N."/>
        </authorList>
    </citation>
    <scope>NUCLEOTIDE SEQUENCE [LARGE SCALE GENOMIC DNA]</scope>
    <source>
        <strain evidence="3 5">EXF-6654</strain>
        <strain evidence="2 4">EXF-6656</strain>
    </source>
</reference>
<evidence type="ECO:0000313" key="4">
    <source>
        <dbReference type="Proteomes" id="UP000281245"/>
    </source>
</evidence>
<dbReference type="EMBL" id="QWIJ01000768">
    <property type="protein sequence ID" value="RMX78920.1"/>
    <property type="molecule type" value="Genomic_DNA"/>
</dbReference>
<organism evidence="3 5">
    <name type="scientific">Hortaea werneckii</name>
    <name type="common">Black yeast</name>
    <name type="synonym">Cladosporium werneckii</name>
    <dbReference type="NCBI Taxonomy" id="91943"/>
    <lineage>
        <taxon>Eukaryota</taxon>
        <taxon>Fungi</taxon>
        <taxon>Dikarya</taxon>
        <taxon>Ascomycota</taxon>
        <taxon>Pezizomycotina</taxon>
        <taxon>Dothideomycetes</taxon>
        <taxon>Dothideomycetidae</taxon>
        <taxon>Mycosphaerellales</taxon>
        <taxon>Teratosphaeriaceae</taxon>
        <taxon>Hortaea</taxon>
    </lineage>
</organism>
<protein>
    <recommendedName>
        <fullName evidence="6">Invertebrate defensins family profile domain-containing protein</fullName>
    </recommendedName>
</protein>
<evidence type="ECO:0000313" key="3">
    <source>
        <dbReference type="EMBL" id="RMY16778.1"/>
    </source>
</evidence>
<dbReference type="VEuPathDB" id="FungiDB:BTJ68_02087"/>
<feature type="signal peptide" evidence="1">
    <location>
        <begin position="1"/>
        <end position="20"/>
    </location>
</feature>